<dbReference type="AlphaFoldDB" id="A0A3A8QN51"/>
<dbReference type="Proteomes" id="UP000282656">
    <property type="component" value="Unassembled WGS sequence"/>
</dbReference>
<sequence>MAQPFRVFNAPQLRDFLRRAREELQLPETATPARMTSLLQSEGKLKQIELAAEHGYPGAVRYVWDEVEPYSLALSLRPGAYLSHFSALVVHGLTNQVPKVIYVNKEQSPKPKPAGGLTQEGLDRAFSNAPRTSKYVFHLDIYQVVLLNGKSTGRLGVVSRPINRATQVDVTAIERTLIDITVRPNYAGSVFEVVEAFRRARDEVAVPTLVAMLKKLDYVYPYHQAIGFYMERAGYRPTQLERLRTMGLNFDFYLTHGMRDAEYSKEWRLFHPRGL</sequence>
<evidence type="ECO:0008006" key="3">
    <source>
        <dbReference type="Google" id="ProtNLM"/>
    </source>
</evidence>
<dbReference type="EMBL" id="RAWM01000062">
    <property type="protein sequence ID" value="RKH66282.1"/>
    <property type="molecule type" value="Genomic_DNA"/>
</dbReference>
<evidence type="ECO:0000313" key="1">
    <source>
        <dbReference type="EMBL" id="RKH66282.1"/>
    </source>
</evidence>
<protein>
    <recommendedName>
        <fullName evidence="3">AbiEi antitoxin C-terminal domain-containing protein</fullName>
    </recommendedName>
</protein>
<gene>
    <name evidence="1" type="ORF">D7X96_21790</name>
</gene>
<evidence type="ECO:0000313" key="2">
    <source>
        <dbReference type="Proteomes" id="UP000282656"/>
    </source>
</evidence>
<reference evidence="2" key="1">
    <citation type="submission" date="2018-09" db="EMBL/GenBank/DDBJ databases">
        <authorList>
            <person name="Livingstone P.G."/>
            <person name="Whitworth D.E."/>
        </authorList>
    </citation>
    <scope>NUCLEOTIDE SEQUENCE [LARGE SCALE GENOMIC DNA]</scope>
    <source>
        <strain evidence="2">AB047A</strain>
    </source>
</reference>
<keyword evidence="2" id="KW-1185">Reference proteome</keyword>
<name>A0A3A8QN51_9BACT</name>
<organism evidence="1 2">
    <name type="scientific">Corallococcus interemptor</name>
    <dbReference type="NCBI Taxonomy" id="2316720"/>
    <lineage>
        <taxon>Bacteria</taxon>
        <taxon>Pseudomonadati</taxon>
        <taxon>Myxococcota</taxon>
        <taxon>Myxococcia</taxon>
        <taxon>Myxococcales</taxon>
        <taxon>Cystobacterineae</taxon>
        <taxon>Myxococcaceae</taxon>
        <taxon>Corallococcus</taxon>
    </lineage>
</organism>
<accession>A0A3A8QN51</accession>
<proteinExistence type="predicted"/>
<comment type="caution">
    <text evidence="1">The sequence shown here is derived from an EMBL/GenBank/DDBJ whole genome shotgun (WGS) entry which is preliminary data.</text>
</comment>